<dbReference type="InterPro" id="IPR032675">
    <property type="entry name" value="LRR_dom_sf"/>
</dbReference>
<name>A0ABD3VVH3_SINWO</name>
<proteinExistence type="predicted"/>
<evidence type="ECO:0000313" key="2">
    <source>
        <dbReference type="Proteomes" id="UP001634394"/>
    </source>
</evidence>
<protein>
    <recommendedName>
        <fullName evidence="3">ATP synthase subunit s, mitochondrial</fullName>
    </recommendedName>
</protein>
<dbReference type="Gene3D" id="3.80.10.10">
    <property type="entry name" value="Ribonuclease Inhibitor"/>
    <property type="match status" value="1"/>
</dbReference>
<reference evidence="1 2" key="1">
    <citation type="submission" date="2024-11" db="EMBL/GenBank/DDBJ databases">
        <title>Chromosome-level genome assembly of the freshwater bivalve Anodonta woodiana.</title>
        <authorList>
            <person name="Chen X."/>
        </authorList>
    </citation>
    <scope>NUCLEOTIDE SEQUENCE [LARGE SCALE GENOMIC DNA]</scope>
    <source>
        <strain evidence="1">MN2024</strain>
        <tissue evidence="1">Gills</tissue>
    </source>
</reference>
<dbReference type="EMBL" id="JBJQND010000009">
    <property type="protein sequence ID" value="KAL3865594.1"/>
    <property type="molecule type" value="Genomic_DNA"/>
</dbReference>
<evidence type="ECO:0008006" key="3">
    <source>
        <dbReference type="Google" id="ProtNLM"/>
    </source>
</evidence>
<dbReference type="Proteomes" id="UP001634394">
    <property type="component" value="Unassembled WGS sequence"/>
</dbReference>
<comment type="caution">
    <text evidence="1">The sequence shown here is derived from an EMBL/GenBank/DDBJ whole genome shotgun (WGS) entry which is preliminary data.</text>
</comment>
<accession>A0ABD3VVH3</accession>
<evidence type="ECO:0000313" key="1">
    <source>
        <dbReference type="EMBL" id="KAL3865594.1"/>
    </source>
</evidence>
<sequence>MATGIRLLQKASRVTSHWNRTGLTILAGDADPCLTKRRHFYGWLNSVFNKVDDDRVKEVGPDRAAAEWLLRCGASVRWKGFNHIEKDYNSLPGGGFERYKIEEIDASGSCIMYIGFPHLNGLNHVRKMILHECIYLEDNALEYLSHIKDTLKFLQISRCPSITQEGLSKLVMLENLQQLVLFQLPEVSDKEGTIRMLQNALPKCQVQFLENKNEKSQKDNT</sequence>
<keyword evidence="2" id="KW-1185">Reference proteome</keyword>
<dbReference type="SUPFAM" id="SSF52047">
    <property type="entry name" value="RNI-like"/>
    <property type="match status" value="1"/>
</dbReference>
<dbReference type="AlphaFoldDB" id="A0ABD3VVH3"/>
<organism evidence="1 2">
    <name type="scientific">Sinanodonta woodiana</name>
    <name type="common">Chinese pond mussel</name>
    <name type="synonym">Anodonta woodiana</name>
    <dbReference type="NCBI Taxonomy" id="1069815"/>
    <lineage>
        <taxon>Eukaryota</taxon>
        <taxon>Metazoa</taxon>
        <taxon>Spiralia</taxon>
        <taxon>Lophotrochozoa</taxon>
        <taxon>Mollusca</taxon>
        <taxon>Bivalvia</taxon>
        <taxon>Autobranchia</taxon>
        <taxon>Heteroconchia</taxon>
        <taxon>Palaeoheterodonta</taxon>
        <taxon>Unionida</taxon>
        <taxon>Unionoidea</taxon>
        <taxon>Unionidae</taxon>
        <taxon>Unioninae</taxon>
        <taxon>Sinanodonta</taxon>
    </lineage>
</organism>
<gene>
    <name evidence="1" type="ORF">ACJMK2_042968</name>
</gene>